<keyword evidence="8" id="KW-0808">Transferase</keyword>
<keyword evidence="4" id="KW-0813">Transport</keyword>
<dbReference type="CDD" id="cd00215">
    <property type="entry name" value="PTS_IIA_lac"/>
    <property type="match status" value="1"/>
</dbReference>
<dbReference type="PANTHER" id="PTHR34382:SF9">
    <property type="entry name" value="PHOSPHOTRANSFERASE SYSTEM SUGAR-SPECIFIC EII COMPONENT"/>
    <property type="match status" value="1"/>
</dbReference>
<comment type="caution">
    <text evidence="19">The sequence shown here is derived from an EMBL/GenBank/DDBJ whole genome shotgun (WGS) entry which is preliminary data.</text>
</comment>
<protein>
    <recommendedName>
        <fullName evidence="3">PTS system lactose-specific EIIA component</fullName>
    </recommendedName>
    <alternativeName>
        <fullName evidence="12">EIIA-Lac</fullName>
    </alternativeName>
    <alternativeName>
        <fullName evidence="14">EIII-Lac</fullName>
    </alternativeName>
    <alternativeName>
        <fullName evidence="13">Lactose-specific phosphotransferase enzyme IIA component</fullName>
    </alternativeName>
</protein>
<keyword evidence="20" id="KW-1185">Reference proteome</keyword>
<keyword evidence="7" id="KW-0762">Sugar transport</keyword>
<feature type="binding site" evidence="16">
    <location>
        <position position="78"/>
    </location>
    <ligand>
        <name>Mg(2+)</name>
        <dbReference type="ChEBI" id="CHEBI:18420"/>
        <note>ligand shared between all trimeric partners</note>
    </ligand>
</feature>
<evidence type="ECO:0000256" key="15">
    <source>
        <dbReference type="PIRSR" id="PIRSR000699-1"/>
    </source>
</evidence>
<dbReference type="AlphaFoldDB" id="A0A099WG38"/>
<dbReference type="Proteomes" id="UP000029844">
    <property type="component" value="Unassembled WGS sequence"/>
</dbReference>
<evidence type="ECO:0000256" key="12">
    <source>
        <dbReference type="ARBA" id="ARBA00030293"/>
    </source>
</evidence>
<dbReference type="PANTHER" id="PTHR34382">
    <property type="entry name" value="PTS SYSTEM N,N'-DIACETYLCHITOBIOSE-SPECIFIC EIIA COMPONENT"/>
    <property type="match status" value="1"/>
</dbReference>
<evidence type="ECO:0000256" key="3">
    <source>
        <dbReference type="ARBA" id="ARBA00014322"/>
    </source>
</evidence>
<evidence type="ECO:0000256" key="17">
    <source>
        <dbReference type="PROSITE-ProRule" id="PRU00418"/>
    </source>
</evidence>
<evidence type="ECO:0000256" key="7">
    <source>
        <dbReference type="ARBA" id="ARBA00022597"/>
    </source>
</evidence>
<accession>A0A099WG38</accession>
<evidence type="ECO:0000256" key="11">
    <source>
        <dbReference type="ARBA" id="ARBA00022842"/>
    </source>
</evidence>
<dbReference type="Gene3D" id="1.20.58.80">
    <property type="entry name" value="Phosphotransferase system, lactose/cellobiose-type IIA subunit"/>
    <property type="match status" value="1"/>
</dbReference>
<dbReference type="GO" id="GO:0046872">
    <property type="term" value="F:metal ion binding"/>
    <property type="evidence" value="ECO:0007669"/>
    <property type="project" value="UniProtKB-KW"/>
</dbReference>
<evidence type="ECO:0000256" key="1">
    <source>
        <dbReference type="ARBA" id="ARBA00004496"/>
    </source>
</evidence>
<evidence type="ECO:0000313" key="20">
    <source>
        <dbReference type="Proteomes" id="UP000029844"/>
    </source>
</evidence>
<keyword evidence="9" id="KW-0598">Phosphotransferase system</keyword>
<comment type="cofactor">
    <cofactor evidence="16">
        <name>Mg(2+)</name>
        <dbReference type="ChEBI" id="CHEBI:18420"/>
    </cofactor>
    <text evidence="16">Binds 1 Mg(2+) ion per trimer.</text>
</comment>
<proteinExistence type="predicted"/>
<dbReference type="RefSeq" id="WP_036083929.1">
    <property type="nucleotide sequence ID" value="NZ_CBCSHQ010000001.1"/>
</dbReference>
<dbReference type="Pfam" id="PF02255">
    <property type="entry name" value="PTS_IIA"/>
    <property type="match status" value="1"/>
</dbReference>
<dbReference type="STRING" id="1552123.EP57_02590"/>
<evidence type="ECO:0000256" key="2">
    <source>
        <dbReference type="ARBA" id="ARBA00011233"/>
    </source>
</evidence>
<keyword evidence="6" id="KW-0597">Phosphoprotein</keyword>
<keyword evidence="18" id="KW-0175">Coiled coil</keyword>
<dbReference type="GO" id="GO:0016740">
    <property type="term" value="F:transferase activity"/>
    <property type="evidence" value="ECO:0007669"/>
    <property type="project" value="UniProtKB-KW"/>
</dbReference>
<name>A0A099WG38_9LIST</name>
<gene>
    <name evidence="19" type="ORF">EP57_02590</name>
</gene>
<keyword evidence="10 16" id="KW-0479">Metal-binding</keyword>
<evidence type="ECO:0000256" key="10">
    <source>
        <dbReference type="ARBA" id="ARBA00022723"/>
    </source>
</evidence>
<dbReference type="GO" id="GO:0009401">
    <property type="term" value="P:phosphoenolpyruvate-dependent sugar phosphotransferase system"/>
    <property type="evidence" value="ECO:0007669"/>
    <property type="project" value="UniProtKB-KW"/>
</dbReference>
<keyword evidence="11 16" id="KW-0460">Magnesium</keyword>
<sequence>MDAEKISFLLISLAGDSFSKLVEALQEAKVGNKERVAELLAESDALMNEAHRAQTDLMVQESRGESCEISVLLVHAQDTLMNTILASTLIQEMIEIYGLFRPILEKGEI</sequence>
<evidence type="ECO:0000256" key="14">
    <source>
        <dbReference type="ARBA" id="ARBA00032708"/>
    </source>
</evidence>
<dbReference type="InterPro" id="IPR003188">
    <property type="entry name" value="PTS_IIA_lac/cel"/>
</dbReference>
<dbReference type="GO" id="GO:0005737">
    <property type="term" value="C:cytoplasm"/>
    <property type="evidence" value="ECO:0007669"/>
    <property type="project" value="UniProtKB-SubCell"/>
</dbReference>
<evidence type="ECO:0000256" key="5">
    <source>
        <dbReference type="ARBA" id="ARBA00022490"/>
    </source>
</evidence>
<evidence type="ECO:0000256" key="6">
    <source>
        <dbReference type="ARBA" id="ARBA00022553"/>
    </source>
</evidence>
<dbReference type="SUPFAM" id="SSF46973">
    <property type="entry name" value="Enzyme IIa from lactose specific PTS, IIa-lac"/>
    <property type="match status" value="1"/>
</dbReference>
<evidence type="ECO:0000256" key="18">
    <source>
        <dbReference type="SAM" id="Coils"/>
    </source>
</evidence>
<evidence type="ECO:0000313" key="19">
    <source>
        <dbReference type="EMBL" id="KGL43483.1"/>
    </source>
</evidence>
<dbReference type="GeneID" id="58716322"/>
<dbReference type="EMBL" id="JNFA01000005">
    <property type="protein sequence ID" value="KGL43483.1"/>
    <property type="molecule type" value="Genomic_DNA"/>
</dbReference>
<dbReference type="OrthoDB" id="350602at2"/>
<dbReference type="eggNOG" id="COG1447">
    <property type="taxonomic scope" value="Bacteria"/>
</dbReference>
<evidence type="ECO:0000256" key="8">
    <source>
        <dbReference type="ARBA" id="ARBA00022679"/>
    </source>
</evidence>
<evidence type="ECO:0000256" key="9">
    <source>
        <dbReference type="ARBA" id="ARBA00022683"/>
    </source>
</evidence>
<dbReference type="PROSITE" id="PS51095">
    <property type="entry name" value="PTS_EIIA_TYPE_3"/>
    <property type="match status" value="1"/>
</dbReference>
<reference evidence="19 20" key="1">
    <citation type="submission" date="2014-05" db="EMBL/GenBank/DDBJ databases">
        <title>Novel Listeriaceae from food processing environments.</title>
        <authorList>
            <person name="den Bakker H.C."/>
        </authorList>
    </citation>
    <scope>NUCLEOTIDE SEQUENCE [LARGE SCALE GENOMIC DNA]</scope>
    <source>
        <strain evidence="19 20">FSL A5-0281</strain>
    </source>
</reference>
<comment type="subunit">
    <text evidence="2">Homotrimer.</text>
</comment>
<dbReference type="InterPro" id="IPR036542">
    <property type="entry name" value="PTS_IIA_lac/cel_sf"/>
</dbReference>
<evidence type="ECO:0000256" key="13">
    <source>
        <dbReference type="ARBA" id="ARBA00031467"/>
    </source>
</evidence>
<organism evidence="19 20">
    <name type="scientific">Listeria booriae</name>
    <dbReference type="NCBI Taxonomy" id="1552123"/>
    <lineage>
        <taxon>Bacteria</taxon>
        <taxon>Bacillati</taxon>
        <taxon>Bacillota</taxon>
        <taxon>Bacilli</taxon>
        <taxon>Bacillales</taxon>
        <taxon>Listeriaceae</taxon>
        <taxon>Listeria</taxon>
    </lineage>
</organism>
<feature type="coiled-coil region" evidence="18">
    <location>
        <begin position="22"/>
        <end position="56"/>
    </location>
</feature>
<keyword evidence="5" id="KW-0963">Cytoplasm</keyword>
<comment type="subcellular location">
    <subcellularLocation>
        <location evidence="1">Cytoplasm</location>
    </subcellularLocation>
</comment>
<feature type="modified residue" description="Phosphohistidine; by HPr" evidence="17">
    <location>
        <position position="75"/>
    </location>
</feature>
<feature type="active site" description="Tele-phosphohistidine intermediate" evidence="15">
    <location>
        <position position="75"/>
    </location>
</feature>
<evidence type="ECO:0000256" key="4">
    <source>
        <dbReference type="ARBA" id="ARBA00022448"/>
    </source>
</evidence>
<dbReference type="PIRSF" id="PIRSF000699">
    <property type="entry name" value="PTS_IILac_III"/>
    <property type="match status" value="1"/>
</dbReference>
<evidence type="ECO:0000256" key="16">
    <source>
        <dbReference type="PIRSR" id="PIRSR000699-2"/>
    </source>
</evidence>